<dbReference type="SMART" id="SM00173">
    <property type="entry name" value="RAS"/>
    <property type="match status" value="1"/>
</dbReference>
<dbReference type="GO" id="GO:0005525">
    <property type="term" value="F:GTP binding"/>
    <property type="evidence" value="ECO:0007669"/>
    <property type="project" value="UniProtKB-KW"/>
</dbReference>
<dbReference type="EMBL" id="JAPDFW010000114">
    <property type="protein sequence ID" value="KAJ5068583.1"/>
    <property type="molecule type" value="Genomic_DNA"/>
</dbReference>
<dbReference type="InterPro" id="IPR005225">
    <property type="entry name" value="Small_GTP-bd"/>
</dbReference>
<comment type="subcellular location">
    <subcellularLocation>
        <location evidence="1">Endomembrane system</location>
    </subcellularLocation>
</comment>
<evidence type="ECO:0000256" key="3">
    <source>
        <dbReference type="ARBA" id="ARBA00022741"/>
    </source>
</evidence>
<evidence type="ECO:0000256" key="2">
    <source>
        <dbReference type="ARBA" id="ARBA00006270"/>
    </source>
</evidence>
<comment type="caution">
    <text evidence="7">The sequence shown here is derived from an EMBL/GenBank/DDBJ whole genome shotgun (WGS) entry which is preliminary data.</text>
</comment>
<proteinExistence type="inferred from homology"/>
<evidence type="ECO:0000256" key="6">
    <source>
        <dbReference type="ARBA" id="ARBA00023288"/>
    </source>
</evidence>
<dbReference type="AlphaFoldDB" id="A0A9Q0L9H3"/>
<evidence type="ECO:0000256" key="4">
    <source>
        <dbReference type="ARBA" id="ARBA00023134"/>
    </source>
</evidence>
<protein>
    <submittedName>
        <fullName evidence="7">Ras and ef-hand domain-containing protein</fullName>
    </submittedName>
</protein>
<dbReference type="SMART" id="SM00175">
    <property type="entry name" value="RAB"/>
    <property type="match status" value="1"/>
</dbReference>
<sequence length="200" mass="22443">MDQDNEIDDSAFKLLIIGNSDVGKSCILLRFCDGEFVQNPGTTIGVDFRFSSIELDGEEAKLQIWDTAGQERFRTITSTYYRNADGVMVVYDVTNQSSFDQVKNWFREISSNAPQNVATILVGNKIDLESQRSISTKQGSNLANSLHSPFIEVSAKSGENILEAFRLAAKETKKKTENIKVPKEKNIVQFRKTNQKKSCC</sequence>
<dbReference type="GO" id="GO:0003924">
    <property type="term" value="F:GTPase activity"/>
    <property type="evidence" value="ECO:0007669"/>
    <property type="project" value="InterPro"/>
</dbReference>
<evidence type="ECO:0000313" key="7">
    <source>
        <dbReference type="EMBL" id="KAJ5068583.1"/>
    </source>
</evidence>
<evidence type="ECO:0000313" key="8">
    <source>
        <dbReference type="Proteomes" id="UP001149090"/>
    </source>
</evidence>
<dbReference type="Gene3D" id="3.40.50.300">
    <property type="entry name" value="P-loop containing nucleotide triphosphate hydrolases"/>
    <property type="match status" value="1"/>
</dbReference>
<dbReference type="SMART" id="SM00174">
    <property type="entry name" value="RHO"/>
    <property type="match status" value="1"/>
</dbReference>
<keyword evidence="8" id="KW-1185">Reference proteome</keyword>
<dbReference type="PROSITE" id="PS51420">
    <property type="entry name" value="RHO"/>
    <property type="match status" value="1"/>
</dbReference>
<dbReference type="Proteomes" id="UP001149090">
    <property type="component" value="Unassembled WGS sequence"/>
</dbReference>
<dbReference type="InterPro" id="IPR050305">
    <property type="entry name" value="Small_GTPase_Rab"/>
</dbReference>
<comment type="similarity">
    <text evidence="2">Belongs to the small GTPase superfamily. Rab family.</text>
</comment>
<organism evidence="7 8">
    <name type="scientific">Anaeramoeba ignava</name>
    <name type="common">Anaerobic marine amoeba</name>
    <dbReference type="NCBI Taxonomy" id="1746090"/>
    <lineage>
        <taxon>Eukaryota</taxon>
        <taxon>Metamonada</taxon>
        <taxon>Anaeramoebidae</taxon>
        <taxon>Anaeramoeba</taxon>
    </lineage>
</organism>
<dbReference type="PRINTS" id="PR00449">
    <property type="entry name" value="RASTRNSFRMNG"/>
</dbReference>
<gene>
    <name evidence="7" type="ORF">M0811_02525</name>
</gene>
<reference evidence="7" key="1">
    <citation type="submission" date="2022-10" db="EMBL/GenBank/DDBJ databases">
        <title>Novel sulphate-reducing endosymbionts in the free-living metamonad Anaeramoeba.</title>
        <authorList>
            <person name="Jerlstrom-Hultqvist J."/>
            <person name="Cepicka I."/>
            <person name="Gallot-Lavallee L."/>
            <person name="Salas-Leiva D."/>
            <person name="Curtis B.A."/>
            <person name="Zahonova K."/>
            <person name="Pipaliya S."/>
            <person name="Dacks J."/>
            <person name="Roger A.J."/>
        </authorList>
    </citation>
    <scope>NUCLEOTIDE SEQUENCE</scope>
    <source>
        <strain evidence="7">BMAN</strain>
    </source>
</reference>
<dbReference type="NCBIfam" id="TIGR00231">
    <property type="entry name" value="small_GTP"/>
    <property type="match status" value="1"/>
</dbReference>
<keyword evidence="6" id="KW-0449">Lipoprotein</keyword>
<dbReference type="InterPro" id="IPR027417">
    <property type="entry name" value="P-loop_NTPase"/>
</dbReference>
<dbReference type="GO" id="GO:0012505">
    <property type="term" value="C:endomembrane system"/>
    <property type="evidence" value="ECO:0007669"/>
    <property type="project" value="UniProtKB-SubCell"/>
</dbReference>
<dbReference type="SMART" id="SM00176">
    <property type="entry name" value="RAN"/>
    <property type="match status" value="1"/>
</dbReference>
<dbReference type="PANTHER" id="PTHR47980">
    <property type="entry name" value="LD44762P"/>
    <property type="match status" value="1"/>
</dbReference>
<keyword evidence="5" id="KW-0472">Membrane</keyword>
<dbReference type="Pfam" id="PF00071">
    <property type="entry name" value="Ras"/>
    <property type="match status" value="1"/>
</dbReference>
<dbReference type="SUPFAM" id="SSF52540">
    <property type="entry name" value="P-loop containing nucleoside triphosphate hydrolases"/>
    <property type="match status" value="1"/>
</dbReference>
<evidence type="ECO:0000256" key="5">
    <source>
        <dbReference type="ARBA" id="ARBA00023136"/>
    </source>
</evidence>
<dbReference type="SMART" id="SM00177">
    <property type="entry name" value="ARF"/>
    <property type="match status" value="1"/>
</dbReference>
<dbReference type="PROSITE" id="PS51421">
    <property type="entry name" value="RAS"/>
    <property type="match status" value="1"/>
</dbReference>
<dbReference type="OrthoDB" id="9989112at2759"/>
<dbReference type="CDD" id="cd00154">
    <property type="entry name" value="Rab"/>
    <property type="match status" value="1"/>
</dbReference>
<keyword evidence="3" id="KW-0547">Nucleotide-binding</keyword>
<dbReference type="OMA" id="QFNAQFL"/>
<evidence type="ECO:0000256" key="1">
    <source>
        <dbReference type="ARBA" id="ARBA00004308"/>
    </source>
</evidence>
<accession>A0A9Q0L9H3</accession>
<dbReference type="FunFam" id="3.40.50.300:FF:000586">
    <property type="entry name" value="Rab family GTPase"/>
    <property type="match status" value="1"/>
</dbReference>
<name>A0A9Q0L9H3_ANAIG</name>
<dbReference type="PROSITE" id="PS51419">
    <property type="entry name" value="RAB"/>
    <property type="match status" value="1"/>
</dbReference>
<dbReference type="InterPro" id="IPR001806">
    <property type="entry name" value="Small_GTPase"/>
</dbReference>
<keyword evidence="4" id="KW-0342">GTP-binding</keyword>